<name>A0ABW0LJT5_9BACI</name>
<comment type="caution">
    <text evidence="7">The sequence shown here is derived from an EMBL/GenBank/DDBJ whole genome shotgun (WGS) entry which is preliminary data.</text>
</comment>
<evidence type="ECO:0000256" key="2">
    <source>
        <dbReference type="ARBA" id="ARBA00022475"/>
    </source>
</evidence>
<accession>A0ABW0LJT5</accession>
<dbReference type="Proteomes" id="UP001596147">
    <property type="component" value="Unassembled WGS sequence"/>
</dbReference>
<proteinExistence type="predicted"/>
<evidence type="ECO:0000256" key="3">
    <source>
        <dbReference type="ARBA" id="ARBA00022692"/>
    </source>
</evidence>
<evidence type="ECO:0000256" key="6">
    <source>
        <dbReference type="SAM" id="Phobius"/>
    </source>
</evidence>
<evidence type="ECO:0000256" key="4">
    <source>
        <dbReference type="ARBA" id="ARBA00022989"/>
    </source>
</evidence>
<feature type="transmembrane region" description="Helical" evidence="6">
    <location>
        <begin position="164"/>
        <end position="188"/>
    </location>
</feature>
<keyword evidence="3 6" id="KW-0812">Transmembrane</keyword>
<dbReference type="EMBL" id="JBHSMC010000014">
    <property type="protein sequence ID" value="MFC5465157.1"/>
    <property type="molecule type" value="Genomic_DNA"/>
</dbReference>
<feature type="transmembrane region" description="Helical" evidence="6">
    <location>
        <begin position="239"/>
        <end position="258"/>
    </location>
</feature>
<dbReference type="Pfam" id="PF09678">
    <property type="entry name" value="Caa3_CtaG"/>
    <property type="match status" value="1"/>
</dbReference>
<gene>
    <name evidence="7" type="ORF">ACFPM4_10400</name>
</gene>
<reference evidence="8" key="1">
    <citation type="journal article" date="2019" name="Int. J. Syst. Evol. Microbiol.">
        <title>The Global Catalogue of Microorganisms (GCM) 10K type strain sequencing project: providing services to taxonomists for standard genome sequencing and annotation.</title>
        <authorList>
            <consortium name="The Broad Institute Genomics Platform"/>
            <consortium name="The Broad Institute Genome Sequencing Center for Infectious Disease"/>
            <person name="Wu L."/>
            <person name="Ma J."/>
        </authorList>
    </citation>
    <scope>NUCLEOTIDE SEQUENCE [LARGE SCALE GENOMIC DNA]</scope>
    <source>
        <strain evidence="8">CGMCC 1.12237</strain>
    </source>
</reference>
<comment type="subcellular location">
    <subcellularLocation>
        <location evidence="1">Cell membrane</location>
        <topology evidence="1">Multi-pass membrane protein</topology>
    </subcellularLocation>
</comment>
<keyword evidence="8" id="KW-1185">Reference proteome</keyword>
<keyword evidence="4 6" id="KW-1133">Transmembrane helix</keyword>
<keyword evidence="2" id="KW-1003">Cell membrane</keyword>
<feature type="transmembrane region" description="Helical" evidence="6">
    <location>
        <begin position="200"/>
        <end position="219"/>
    </location>
</feature>
<organism evidence="7 8">
    <name type="scientific">Lederbergia graminis</name>
    <dbReference type="NCBI Taxonomy" id="735518"/>
    <lineage>
        <taxon>Bacteria</taxon>
        <taxon>Bacillati</taxon>
        <taxon>Bacillota</taxon>
        <taxon>Bacilli</taxon>
        <taxon>Bacillales</taxon>
        <taxon>Bacillaceae</taxon>
        <taxon>Lederbergia</taxon>
    </lineage>
</organism>
<feature type="transmembrane region" description="Helical" evidence="6">
    <location>
        <begin position="88"/>
        <end position="112"/>
    </location>
</feature>
<dbReference type="RefSeq" id="WP_382351100.1">
    <property type="nucleotide sequence ID" value="NZ_JBHSMC010000014.1"/>
</dbReference>
<feature type="transmembrane region" description="Helical" evidence="6">
    <location>
        <begin position="133"/>
        <end position="152"/>
    </location>
</feature>
<feature type="transmembrane region" description="Helical" evidence="6">
    <location>
        <begin position="57"/>
        <end position="76"/>
    </location>
</feature>
<sequence length="270" mass="30435">MNNHNHPIQSEVMNIHPVDGLLPQILLALPFLLGLIAYIMAAHYSSRRFKQWPLHRTICWSLGVILAITAVAGPLATLSHTDFKAHMIGHLLLGMLAPLLLAVSAPMTLILRTLSVPLARKISKILRSRPMRFYTNPFITSFLNVGGLWVLYTTNLYSFMHEYLLLFVIVHLHVFLAGYLFTISIIYFDPISHRVPFVERALALVISLAWHGILSKFIYANPPVGVAPKQAEIGSMVMYYGGDIIDIVIICILCLHWYRATRPRKGLAMN</sequence>
<evidence type="ECO:0000313" key="7">
    <source>
        <dbReference type="EMBL" id="MFC5465157.1"/>
    </source>
</evidence>
<protein>
    <submittedName>
        <fullName evidence="7">Cytochrome c oxidase assembly protein</fullName>
    </submittedName>
</protein>
<evidence type="ECO:0000313" key="8">
    <source>
        <dbReference type="Proteomes" id="UP001596147"/>
    </source>
</evidence>
<dbReference type="InterPro" id="IPR019108">
    <property type="entry name" value="Caa3_assmbl_CtaG-rel"/>
</dbReference>
<evidence type="ECO:0000256" key="1">
    <source>
        <dbReference type="ARBA" id="ARBA00004651"/>
    </source>
</evidence>
<feature type="transmembrane region" description="Helical" evidence="6">
    <location>
        <begin position="20"/>
        <end position="45"/>
    </location>
</feature>
<evidence type="ECO:0000256" key="5">
    <source>
        <dbReference type="ARBA" id="ARBA00023136"/>
    </source>
</evidence>
<keyword evidence="5 6" id="KW-0472">Membrane</keyword>